<dbReference type="CDD" id="cd00110">
    <property type="entry name" value="LamG"/>
    <property type="match status" value="3"/>
</dbReference>
<feature type="disulfide bond" evidence="11">
    <location>
        <begin position="2326"/>
        <end position="2335"/>
    </location>
</feature>
<feature type="disulfide bond" evidence="13">
    <location>
        <begin position="168"/>
        <end position="186"/>
    </location>
</feature>
<evidence type="ECO:0000256" key="4">
    <source>
        <dbReference type="ARBA" id="ARBA00022729"/>
    </source>
</evidence>
<dbReference type="OrthoDB" id="10055367at2759"/>
<evidence type="ECO:0000259" key="19">
    <source>
        <dbReference type="PROSITE" id="PS50835"/>
    </source>
</evidence>
<feature type="disulfide bond" evidence="12">
    <location>
        <begin position="2535"/>
        <end position="2562"/>
    </location>
</feature>
<dbReference type="SMART" id="SM00282">
    <property type="entry name" value="LamG"/>
    <property type="match status" value="3"/>
</dbReference>
<dbReference type="InterPro" id="IPR013783">
    <property type="entry name" value="Ig-like_fold"/>
</dbReference>
<dbReference type="PANTHER" id="PTHR10075:SF103">
    <property type="entry name" value="ROUNDABOUT HOMOLOG 4"/>
    <property type="match status" value="1"/>
</dbReference>
<evidence type="ECO:0000256" key="8">
    <source>
        <dbReference type="ARBA" id="ARBA00023180"/>
    </source>
</evidence>
<dbReference type="Pfam" id="PF13927">
    <property type="entry name" value="Ig_3"/>
    <property type="match status" value="2"/>
</dbReference>
<dbReference type="SMART" id="SM00181">
    <property type="entry name" value="EGF"/>
    <property type="match status" value="5"/>
</dbReference>
<evidence type="ECO:0000256" key="9">
    <source>
        <dbReference type="ARBA" id="ARBA00023292"/>
    </source>
</evidence>
<reference evidence="21" key="1">
    <citation type="submission" date="2014-01" db="EMBL/GenBank/DDBJ databases">
        <authorList>
            <person name="Aslett M."/>
        </authorList>
    </citation>
    <scope>NUCLEOTIDE SEQUENCE</scope>
</reference>
<feature type="domain" description="Laminin IV type A" evidence="20">
    <location>
        <begin position="758"/>
        <end position="928"/>
    </location>
</feature>
<dbReference type="InterPro" id="IPR013320">
    <property type="entry name" value="ConA-like_dom_sf"/>
</dbReference>
<feature type="domain" description="Ig-like" evidence="19">
    <location>
        <begin position="1652"/>
        <end position="1735"/>
    </location>
</feature>
<feature type="region of interest" description="Disordered" evidence="15">
    <location>
        <begin position="663"/>
        <end position="695"/>
    </location>
</feature>
<dbReference type="Proteomes" id="UP000030665">
    <property type="component" value="Unassembled WGS sequence"/>
</dbReference>
<feature type="disulfide bond" evidence="13">
    <location>
        <begin position="264"/>
        <end position="279"/>
    </location>
</feature>
<dbReference type="FunFam" id="2.10.25.10:FF:000552">
    <property type="entry name" value="Basement membrane proteoglycan"/>
    <property type="match status" value="1"/>
</dbReference>
<dbReference type="PROSITE" id="PS50025">
    <property type="entry name" value="LAM_G_DOMAIN"/>
    <property type="match status" value="3"/>
</dbReference>
<dbReference type="CDD" id="cd00096">
    <property type="entry name" value="Ig"/>
    <property type="match status" value="3"/>
</dbReference>
<dbReference type="PROSITE" id="PS01248">
    <property type="entry name" value="EGF_LAM_1"/>
    <property type="match status" value="3"/>
</dbReference>
<feature type="disulfide bond" evidence="13">
    <location>
        <begin position="201"/>
        <end position="213"/>
    </location>
</feature>
<dbReference type="PROSITE" id="PS50068">
    <property type="entry name" value="LDLRA_2"/>
    <property type="match status" value="3"/>
</dbReference>
<feature type="domain" description="Ig-like" evidence="19">
    <location>
        <begin position="1370"/>
        <end position="1452"/>
    </location>
</feature>
<sequence length="2779" mass="305280">MSLSLIPMGDSWMSLGTTWLESSRGRMFLRDVINMYNQLPDVNFVGAADYGNDRNSDQFIEVYPDVQTVRQGGRVVFECRPHNINQRIRMNWRRLDGMLPPKAIIQDGRLIIPDVMPQDSGVYLCKASSYFTPKEAEGRLEVQSDSNGDGGVREQIGVGRCLDGEATCQNGECVKREYVCDGQRDCRDGSDEFNCPAPQACEPNEFQCNNRNCVQKMWLCDGDDDCGDGSDEQNCGVRQPGEACAPYEFQCKTQMQCVPASFQCDGQNDCVDGSDEIGCTPPVCVEPPQREISVRCGNTVQMSCRAVGVPVPYINWRLNWGPTCGPPRCTQSTDQGLGKLTIRNASEIDQGAYTCEAINSKGRILATPDAILTVTCPGVAGCSSAGSVGPDRRTGGCQCKHFTTGPNCDRCTTDAFYLSPRNPHGCIQCFCSGVTMNCGSTTWHRTQERLTFTSDPQGIALCDFAERRKDTSPRVTMQPYGYVTSTERFPEAMYWCLPSRMLGNKLTAYGGSLKFKLRFRCSSPTFDQPLVVLKGNEITLVARSQTPLYPNQDNSVSIDIFETSFQREDGQPSTREHLLMTLANLDALMIRASHCSDQTETSLGDVSLDIAVDRDTQQEIAYEVEQCQCPPGYQGLSCEECAPGYERSGGGLYLGLCEPARRLPPSPASPPPSPPHPQPPVSEVNCDRDGSLTSIPDPRTRQCHCKALTTGTLCSQCAPHSFHLSQHNPDGCIKCFCFGVSQECDSSNLYRAEVRLVAELNQFAADRLEVKSSDLENPYLAPSGFELDGGEALTYRRFYGTPPGRALYVTSYGGYLRIKFNYRGYGADDYSPLVILRGNEISLMHDMRAPLAPNEDHELSVPFYENHWKREGQQTASREDLMKSLADINSLLIKLTFKEQMESIRINEITMDYAVDRPGRQRALEVEQCRCPPEYMGTSCEDCQHNTDGDQCERCLPDFVGDARQGTPYDCTYRATQAPCQCYNHSPRGCDSYGRCLRCEHNTEGTNCERCKAGFYGDATAGTPFDCKPCPCPGARECFVDSDGHFTCRGCPAGFTGRMCQEWAHTNCTNGLCAPGYAKDPSEPHRCKPIGALRVVVQPPKRVQIEEGTTAVFRCSVEGDESEPYSLAWSRVDHPSLPVNSIDRAGVLTLYSLSVADSGSYQCTATTPTQEARDFAELEVVRRAQGQRPTAHVEPAQQTIRQGEPFQIRCSAEGSPKPEITWEREDGTLPPEVELFEGVMVIRQTMKHHEGTYYCVAKNPAGKDRAPSVIFVEEAGGQRPQVRVDPPELQRRVGEAAQFRCYAGESPDIQYEWKSPSGPLRPGIEHTDGILLIRSCAQDDTGIYQCTARNRFGEDSGQVRLTVEGGGDGPKPLATPSVQTVRVGEPAEFSCYSPGDPPPVVTWGSSIPAGPLRPGIQQDHGRIYISSARKSDEGTYYCTASNQFGTESVPVTLYVEEGGQGPTAQIKPTDRWEGQLGEQFEFQCVSTGSPEPQISWIRQDESPMGDYVQASTFELPDGKLRFERLEESDVGEYICTATNIHGTASATATVGLSERLTVKIIPNVPELEVIEGQPLSLECVADGTPKPTVEWVFDMGPSRGDVPEGYKPAKTEGRFIRHDSVSPANEGTYKCRASNQFQTKEAAVKVRVVSRPKRQVVIVGGSERLVELGDDLEMSCILPNPTEKDILWWTRVDGNLTERHEEASVGVLRIVGFQSEDAGEYECQSYDMKTNQKVSSSRIRLVEAGADPSLNVLYVDGPEIKVIKAGANMQLDCTTMAVVIIADKYDVQSELKWFFLEKDQKEVETRGIVDDGILTIRNMTMADSGTYKCVRFIDGERDGEFLNVVLVSNRDSDPVEVTGRAGTDIELHCPLYIVSGMSIMWSRKDDVISDSAIPEGDVLVYVDNGFKFSLLRHSHNILDFQKHKEGIYFCEATVGNAVAVGALKLTVTEANAVQLLIDVQPEHVRIGEQVTFRCLVDGDPDANVRWEKRGGQLPATATIFANTLTLRNVVDEDGGIYRCVASTKAGIMTTDAVLHVGTRDMHKAPNGRLAKEEKIEVAIIGLAKKLACPGRPSKATSGTITWSKAGDQIPSEHEQLGGVLTILKFKESDAGLYTCTVRTANGYTAAFNITVLAEELVPKFADDTYVRLPRLPRNAYRAFDVQMSFKPAKQNGLMFYTEKEQGEDEGDFFAFGLEEGKLVLRFDLGDGVTELSSSHSLALNKWHKIFVKREFNKGLISIVGEQQRQRYSNGIETGLAIGDHVYIGGVPDFSAISPNSGFKQGFTGNIGESHTGLRGIEQADSCVVHACLNDAKCFPAAADFGYKCECKPRYVGAYCERKIQCNGVACESGGMCASASGPFGACLCPANRTGAYCEKAVKVDLSDTYVHGTPRFGRGSFVALPKAENMARNLQISLSIKPLGVHDAVLFYAASDLRGTGDYVGLVISEKSVELRYDNGLGSYRGQSSVELQRNEWYDIKVERRGKVFTLIVNGIPTLLETYGDDGGLSLFTDVFIGGVYPDMYTAAGFGVKRSFTGCMEDTVFINDQKYRLIADSISSGNITSCQGDADDELCETRPDGTVVCTCPPGFTVAPVDQHAYFNGESYIEFPRAILPHASSEDIEQIELKFKTTKSDGLILWHGRYPKSFGSDSDYLSLSVVDGFLEFSYELGGGPLHIVSSSTVNDGLEHFVKLTRKGRHGEMELDDLEPESGMSDGILAILNAEGNVFLGGVPNAPVATDGRFNQNFVGCISDVRFDGNPVNFLEDSLGGYDVVPCGNQMLR</sequence>
<dbReference type="GO" id="GO:0005886">
    <property type="term" value="C:plasma membrane"/>
    <property type="evidence" value="ECO:0007669"/>
    <property type="project" value="TreeGrafter"/>
</dbReference>
<evidence type="ECO:0000259" key="18">
    <source>
        <dbReference type="PROSITE" id="PS50027"/>
    </source>
</evidence>
<evidence type="ECO:0000259" key="20">
    <source>
        <dbReference type="PROSITE" id="PS51115"/>
    </source>
</evidence>
<keyword evidence="10" id="KW-0393">Immunoglobulin domain</keyword>
<feature type="disulfide bond" evidence="11">
    <location>
        <begin position="2364"/>
        <end position="2373"/>
    </location>
</feature>
<dbReference type="GO" id="GO:0098632">
    <property type="term" value="F:cell-cell adhesion mediator activity"/>
    <property type="evidence" value="ECO:0007669"/>
    <property type="project" value="TreeGrafter"/>
</dbReference>
<protein>
    <submittedName>
        <fullName evidence="21">Laminin EGF and I-set and Laminin G 2 and Laminin B and ig and Ig 2 and Ldl recept a domain containing prote in</fullName>
    </submittedName>
</protein>
<dbReference type="InterPro" id="IPR013151">
    <property type="entry name" value="Immunoglobulin_dom"/>
</dbReference>
<feature type="domain" description="Ig-like" evidence="19">
    <location>
        <begin position="1280"/>
        <end position="1362"/>
    </location>
</feature>
<feature type="domain" description="Ig-like" evidence="19">
    <location>
        <begin position="40"/>
        <end position="141"/>
    </location>
</feature>
<dbReference type="STRING" id="36087.A0A077Z9D4"/>
<feature type="disulfide bond" evidence="13">
    <location>
        <begin position="208"/>
        <end position="226"/>
    </location>
</feature>
<dbReference type="InterPro" id="IPR002049">
    <property type="entry name" value="LE_dom"/>
</dbReference>
<keyword evidence="9 14" id="KW-0424">Laminin EGF-like domain</keyword>
<dbReference type="FunFam" id="2.10.25.10:FF:000454">
    <property type="entry name" value="Laminin subunit alpha 1"/>
    <property type="match status" value="1"/>
</dbReference>
<keyword evidence="4" id="KW-0732">Signal</keyword>
<evidence type="ECO:0000256" key="5">
    <source>
        <dbReference type="ARBA" id="ARBA00022737"/>
    </source>
</evidence>
<feature type="domain" description="Ig-like" evidence="19">
    <location>
        <begin position="1089"/>
        <end position="1179"/>
    </location>
</feature>
<feature type="domain" description="Ig-like" evidence="19">
    <location>
        <begin position="1562"/>
        <end position="1650"/>
    </location>
</feature>
<feature type="domain" description="Laminin G" evidence="16">
    <location>
        <begin position="2593"/>
        <end position="2773"/>
    </location>
</feature>
<dbReference type="Gene3D" id="2.170.300.10">
    <property type="entry name" value="Tie2 ligand-binding domain superfamily"/>
    <property type="match status" value="1"/>
</dbReference>
<keyword evidence="22" id="KW-1185">Reference proteome</keyword>
<keyword evidence="5" id="KW-0677">Repeat</keyword>
<feature type="domain" description="Laminin IV type A" evidence="20">
    <location>
        <begin position="454"/>
        <end position="626"/>
    </location>
</feature>
<dbReference type="Pfam" id="PF00052">
    <property type="entry name" value="Laminin_B"/>
    <property type="match status" value="2"/>
</dbReference>
<dbReference type="SUPFAM" id="SSF57424">
    <property type="entry name" value="LDL receptor-like module"/>
    <property type="match status" value="3"/>
</dbReference>
<dbReference type="GO" id="GO:0007156">
    <property type="term" value="P:homophilic cell adhesion via plasma membrane adhesion molecules"/>
    <property type="evidence" value="ECO:0007669"/>
    <property type="project" value="TreeGrafter"/>
</dbReference>
<dbReference type="SMART" id="SM00281">
    <property type="entry name" value="LamB"/>
    <property type="match status" value="2"/>
</dbReference>
<feature type="domain" description="Laminin EGF-like" evidence="18">
    <location>
        <begin position="382"/>
        <end position="428"/>
    </location>
</feature>
<evidence type="ECO:0000313" key="21">
    <source>
        <dbReference type="EMBL" id="CDW57062.1"/>
    </source>
</evidence>
<dbReference type="PROSITE" id="PS50027">
    <property type="entry name" value="EGF_LAM_2"/>
    <property type="match status" value="2"/>
</dbReference>
<evidence type="ECO:0000256" key="12">
    <source>
        <dbReference type="PROSITE-ProRule" id="PRU00122"/>
    </source>
</evidence>
<feature type="disulfide bond" evidence="14">
    <location>
        <begin position="399"/>
        <end position="408"/>
    </location>
</feature>
<dbReference type="CDD" id="cd00112">
    <property type="entry name" value="LDLa"/>
    <property type="match status" value="2"/>
</dbReference>
<keyword evidence="7 11" id="KW-1015">Disulfide bond</keyword>
<feature type="domain" description="Ig-like" evidence="19">
    <location>
        <begin position="2045"/>
        <end position="2130"/>
    </location>
</feature>
<evidence type="ECO:0000256" key="14">
    <source>
        <dbReference type="PROSITE-ProRule" id="PRU00460"/>
    </source>
</evidence>
<dbReference type="SUPFAM" id="SSF48726">
    <property type="entry name" value="Immunoglobulin"/>
    <property type="match status" value="13"/>
</dbReference>
<dbReference type="SMART" id="SM00180">
    <property type="entry name" value="EGF_Lam"/>
    <property type="match status" value="6"/>
</dbReference>
<reference evidence="21" key="2">
    <citation type="submission" date="2014-03" db="EMBL/GenBank/DDBJ databases">
        <title>The whipworm genome and dual-species transcriptomics of an intimate host-pathogen interaction.</title>
        <authorList>
            <person name="Foth B.J."/>
            <person name="Tsai I.J."/>
            <person name="Reid A.J."/>
            <person name="Bancroft A.J."/>
            <person name="Nichol S."/>
            <person name="Tracey A."/>
            <person name="Holroyd N."/>
            <person name="Cotton J.A."/>
            <person name="Stanley E.J."/>
            <person name="Zarowiecki M."/>
            <person name="Liu J.Z."/>
            <person name="Huckvale T."/>
            <person name="Cooper P.J."/>
            <person name="Grencis R.K."/>
            <person name="Berriman M."/>
        </authorList>
    </citation>
    <scope>NUCLEOTIDE SEQUENCE [LARGE SCALE GENOMIC DNA]</scope>
</reference>
<comment type="subcellular location">
    <subcellularLocation>
        <location evidence="1">Secreted</location>
        <location evidence="1">Extracellular space</location>
        <location evidence="1">Extracellular matrix</location>
        <location evidence="1">Basement membrane</location>
    </subcellularLocation>
</comment>
<dbReference type="SMART" id="SM00192">
    <property type="entry name" value="LDLa"/>
    <property type="match status" value="3"/>
</dbReference>
<dbReference type="InterPro" id="IPR036055">
    <property type="entry name" value="LDL_receptor-like_sf"/>
</dbReference>
<dbReference type="InterPro" id="IPR000034">
    <property type="entry name" value="Laminin_IV"/>
</dbReference>
<evidence type="ECO:0000256" key="13">
    <source>
        <dbReference type="PROSITE-ProRule" id="PRU00124"/>
    </source>
</evidence>
<feature type="disulfide bond" evidence="13">
    <location>
        <begin position="161"/>
        <end position="173"/>
    </location>
</feature>
<dbReference type="InterPro" id="IPR003598">
    <property type="entry name" value="Ig_sub2"/>
</dbReference>
<dbReference type="InterPro" id="IPR056863">
    <property type="entry name" value="LMN_ATRN_NET-like_EGF"/>
</dbReference>
<feature type="compositionally biased region" description="Pro residues" evidence="15">
    <location>
        <begin position="663"/>
        <end position="680"/>
    </location>
</feature>
<dbReference type="InterPro" id="IPR001791">
    <property type="entry name" value="Laminin_G"/>
</dbReference>
<dbReference type="GO" id="GO:0007411">
    <property type="term" value="P:axon guidance"/>
    <property type="evidence" value="ECO:0007669"/>
    <property type="project" value="TreeGrafter"/>
</dbReference>
<dbReference type="EMBL" id="HG806113">
    <property type="protein sequence ID" value="CDW57062.1"/>
    <property type="molecule type" value="Genomic_DNA"/>
</dbReference>
<dbReference type="PROSITE" id="PS01209">
    <property type="entry name" value="LDLRA_1"/>
    <property type="match status" value="2"/>
</dbReference>
<evidence type="ECO:0000256" key="10">
    <source>
        <dbReference type="ARBA" id="ARBA00023319"/>
    </source>
</evidence>
<comment type="caution">
    <text evidence="11">Lacks conserved residue(s) required for the propagation of feature annotation.</text>
</comment>
<dbReference type="Pfam" id="PF02210">
    <property type="entry name" value="Laminin_G_2"/>
    <property type="match status" value="3"/>
</dbReference>
<keyword evidence="2" id="KW-0964">Secreted</keyword>
<keyword evidence="3" id="KW-0272">Extracellular matrix</keyword>
<dbReference type="Gene3D" id="4.10.400.10">
    <property type="entry name" value="Low-density Lipoprotein Receptor"/>
    <property type="match status" value="3"/>
</dbReference>
<evidence type="ECO:0000256" key="11">
    <source>
        <dbReference type="PROSITE-ProRule" id="PRU00076"/>
    </source>
</evidence>
<dbReference type="InterPro" id="IPR013098">
    <property type="entry name" value="Ig_I-set"/>
</dbReference>
<dbReference type="Pfam" id="PF00047">
    <property type="entry name" value="ig"/>
    <property type="match status" value="1"/>
</dbReference>
<dbReference type="InterPro" id="IPR007110">
    <property type="entry name" value="Ig-like_dom"/>
</dbReference>
<evidence type="ECO:0000256" key="15">
    <source>
        <dbReference type="SAM" id="MobiDB-lite"/>
    </source>
</evidence>
<dbReference type="Gene3D" id="2.10.25.10">
    <property type="entry name" value="Laminin"/>
    <property type="match status" value="6"/>
</dbReference>
<evidence type="ECO:0000256" key="2">
    <source>
        <dbReference type="ARBA" id="ARBA00022525"/>
    </source>
</evidence>
<dbReference type="Pfam" id="PF00057">
    <property type="entry name" value="Ldl_recept_a"/>
    <property type="match status" value="3"/>
</dbReference>
<dbReference type="SMART" id="SM00408">
    <property type="entry name" value="IGc2"/>
    <property type="match status" value="13"/>
</dbReference>
<feature type="domain" description="Ig-like" evidence="19">
    <location>
        <begin position="1462"/>
        <end position="1553"/>
    </location>
</feature>
<feature type="domain" description="Laminin EGF-like" evidence="18">
    <location>
        <begin position="980"/>
        <end position="1029"/>
    </location>
</feature>
<dbReference type="PROSITE" id="PS50026">
    <property type="entry name" value="EGF_3"/>
    <property type="match status" value="2"/>
</dbReference>
<evidence type="ECO:0000256" key="7">
    <source>
        <dbReference type="ARBA" id="ARBA00023157"/>
    </source>
</evidence>
<dbReference type="PANTHER" id="PTHR10075">
    <property type="entry name" value="BASIGIN RELATED"/>
    <property type="match status" value="1"/>
</dbReference>
<evidence type="ECO:0000313" key="22">
    <source>
        <dbReference type="Proteomes" id="UP000030665"/>
    </source>
</evidence>
<dbReference type="GO" id="GO:0070593">
    <property type="term" value="P:dendrite self-avoidance"/>
    <property type="evidence" value="ECO:0007669"/>
    <property type="project" value="TreeGrafter"/>
</dbReference>
<dbReference type="Gene3D" id="2.60.120.200">
    <property type="match status" value="3"/>
</dbReference>
<dbReference type="Pfam" id="PF24973">
    <property type="entry name" value="EGF_LMN_ATRN"/>
    <property type="match status" value="2"/>
</dbReference>
<feature type="domain" description="Ig-like" evidence="19">
    <location>
        <begin position="1189"/>
        <end position="1270"/>
    </location>
</feature>
<dbReference type="Gene3D" id="2.60.40.10">
    <property type="entry name" value="Immunoglobulins"/>
    <property type="match status" value="12"/>
</dbReference>
<keyword evidence="11" id="KW-0245">EGF-like domain</keyword>
<keyword evidence="8" id="KW-0325">Glycoprotein</keyword>
<accession>A0A077Z9D4</accession>
<feature type="domain" description="Laminin G" evidence="16">
    <location>
        <begin position="2387"/>
        <end position="2562"/>
    </location>
</feature>
<dbReference type="FunFam" id="4.10.400.10:FF:000062">
    <property type="entry name" value="Terribly reduced optic lobes, isoform AI"/>
    <property type="match status" value="1"/>
</dbReference>
<evidence type="ECO:0000256" key="6">
    <source>
        <dbReference type="ARBA" id="ARBA00022869"/>
    </source>
</evidence>
<dbReference type="InterPro" id="IPR023415">
    <property type="entry name" value="LDLR_class-A_CS"/>
</dbReference>
<dbReference type="Pfam" id="PF07679">
    <property type="entry name" value="I-set"/>
    <property type="match status" value="6"/>
</dbReference>
<feature type="domain" description="Ig-like" evidence="19">
    <location>
        <begin position="281"/>
        <end position="373"/>
    </location>
</feature>
<dbReference type="PROSITE" id="PS50835">
    <property type="entry name" value="IG_LIKE"/>
    <property type="match status" value="12"/>
</dbReference>
<dbReference type="GO" id="GO:0005604">
    <property type="term" value="C:basement membrane"/>
    <property type="evidence" value="ECO:0007669"/>
    <property type="project" value="UniProtKB-SubCell"/>
</dbReference>
<dbReference type="GO" id="GO:0030424">
    <property type="term" value="C:axon"/>
    <property type="evidence" value="ECO:0007669"/>
    <property type="project" value="TreeGrafter"/>
</dbReference>
<evidence type="ECO:0000259" key="16">
    <source>
        <dbReference type="PROSITE" id="PS50025"/>
    </source>
</evidence>
<dbReference type="PROSITE" id="PS51115">
    <property type="entry name" value="LAMININ_IVA"/>
    <property type="match status" value="2"/>
</dbReference>
<feature type="disulfide bond" evidence="11">
    <location>
        <begin position="2307"/>
        <end position="2324"/>
    </location>
</feature>
<organism evidence="21 22">
    <name type="scientific">Trichuris trichiura</name>
    <name type="common">Whipworm</name>
    <name type="synonym">Trichocephalus trichiurus</name>
    <dbReference type="NCBI Taxonomy" id="36087"/>
    <lineage>
        <taxon>Eukaryota</taxon>
        <taxon>Metazoa</taxon>
        <taxon>Ecdysozoa</taxon>
        <taxon>Nematoda</taxon>
        <taxon>Enoplea</taxon>
        <taxon>Dorylaimia</taxon>
        <taxon>Trichinellida</taxon>
        <taxon>Trichuridae</taxon>
        <taxon>Trichuris</taxon>
    </lineage>
</organism>
<evidence type="ECO:0000256" key="3">
    <source>
        <dbReference type="ARBA" id="ARBA00022530"/>
    </source>
</evidence>
<dbReference type="PROSITE" id="PS00022">
    <property type="entry name" value="EGF_1"/>
    <property type="match status" value="3"/>
</dbReference>
<feature type="domain" description="Ig-like" evidence="19">
    <location>
        <begin position="1748"/>
        <end position="1829"/>
    </location>
</feature>
<dbReference type="SUPFAM" id="SSF57196">
    <property type="entry name" value="EGF/Laminin"/>
    <property type="match status" value="2"/>
</dbReference>
<dbReference type="CDD" id="cd00055">
    <property type="entry name" value="EGF_Lam"/>
    <property type="match status" value="5"/>
</dbReference>
<dbReference type="InterPro" id="IPR000742">
    <property type="entry name" value="EGF"/>
</dbReference>
<dbReference type="SMART" id="SM00409">
    <property type="entry name" value="IG"/>
    <property type="match status" value="13"/>
</dbReference>
<dbReference type="InterPro" id="IPR002172">
    <property type="entry name" value="LDrepeatLR_classA_rpt"/>
</dbReference>
<feature type="domain" description="EGF-like" evidence="17">
    <location>
        <begin position="2298"/>
        <end position="2336"/>
    </location>
</feature>
<feature type="disulfide bond" evidence="13">
    <location>
        <begin position="220"/>
        <end position="235"/>
    </location>
</feature>
<evidence type="ECO:0000256" key="1">
    <source>
        <dbReference type="ARBA" id="ARBA00004302"/>
    </source>
</evidence>
<dbReference type="Pfam" id="PF00053">
    <property type="entry name" value="EGF_laminin"/>
    <property type="match status" value="3"/>
</dbReference>
<dbReference type="InterPro" id="IPR036179">
    <property type="entry name" value="Ig-like_dom_sf"/>
</dbReference>
<feature type="domain" description="Laminin G" evidence="16">
    <location>
        <begin position="2135"/>
        <end position="2313"/>
    </location>
</feature>
<dbReference type="PRINTS" id="PR00261">
    <property type="entry name" value="LDLRECEPTOR"/>
</dbReference>
<name>A0A077Z9D4_TRITR</name>
<feature type="domain" description="Ig-like" evidence="19">
    <location>
        <begin position="1967"/>
        <end position="2035"/>
    </location>
</feature>
<feature type="disulfide bond" evidence="13">
    <location>
        <begin position="180"/>
        <end position="195"/>
    </location>
</feature>
<proteinExistence type="predicted"/>
<dbReference type="InterPro" id="IPR003599">
    <property type="entry name" value="Ig_sub"/>
</dbReference>
<feature type="domain" description="EGF-like" evidence="17">
    <location>
        <begin position="2337"/>
        <end position="2374"/>
    </location>
</feature>
<feature type="disulfide bond" evidence="14">
    <location>
        <begin position="999"/>
        <end position="1008"/>
    </location>
</feature>
<evidence type="ECO:0000259" key="17">
    <source>
        <dbReference type="PROSITE" id="PS50026"/>
    </source>
</evidence>
<keyword evidence="6" id="KW-0084">Basement membrane</keyword>
<dbReference type="SUPFAM" id="SSF49899">
    <property type="entry name" value="Concanavalin A-like lectins/glucanases"/>
    <property type="match status" value="3"/>
</dbReference>
<gene>
    <name evidence="21" type="ORF">TTRE_0000534701</name>
</gene>